<dbReference type="Gene3D" id="3.30.200.20">
    <property type="entry name" value="Phosphorylase Kinase, domain 1"/>
    <property type="match status" value="1"/>
</dbReference>
<dbReference type="SUPFAM" id="SSF64268">
    <property type="entry name" value="PX domain"/>
    <property type="match status" value="1"/>
</dbReference>
<dbReference type="AlphaFoldDB" id="F6ZFI0"/>
<accession>F6ZFI0</accession>
<dbReference type="PANTHER" id="PTHR15508">
    <property type="entry name" value="RIBOSOMAL PROTEIN S6 KINASE"/>
    <property type="match status" value="1"/>
</dbReference>
<evidence type="ECO:0008006" key="6">
    <source>
        <dbReference type="Google" id="ProtNLM"/>
    </source>
</evidence>
<dbReference type="SMART" id="SM00220">
    <property type="entry name" value="S_TKc"/>
    <property type="match status" value="1"/>
</dbReference>
<reference evidence="4" key="3">
    <citation type="submission" date="2025-08" db="UniProtKB">
        <authorList>
            <consortium name="Ensembl"/>
        </authorList>
    </citation>
    <scope>IDENTIFICATION</scope>
</reference>
<dbReference type="PANTHER" id="PTHR15508:SF8">
    <property type="entry name" value="LD24550P"/>
    <property type="match status" value="1"/>
</dbReference>
<evidence type="ECO:0000259" key="3">
    <source>
        <dbReference type="PROSITE" id="PS50195"/>
    </source>
</evidence>
<feature type="compositionally biased region" description="Polar residues" evidence="1">
    <location>
        <begin position="249"/>
        <end position="260"/>
    </location>
</feature>
<dbReference type="InterPro" id="IPR011009">
    <property type="entry name" value="Kinase-like_dom_sf"/>
</dbReference>
<evidence type="ECO:0000313" key="4">
    <source>
        <dbReference type="Ensembl" id="ENSCINP00000000583.3"/>
    </source>
</evidence>
<proteinExistence type="predicted"/>
<dbReference type="Ensembl" id="ENSCINT00000000583.3">
    <property type="protein sequence ID" value="ENSCINP00000000583.3"/>
    <property type="gene ID" value="ENSCING00000000320.3"/>
</dbReference>
<organism evidence="4 5">
    <name type="scientific">Ciona intestinalis</name>
    <name type="common">Transparent sea squirt</name>
    <name type="synonym">Ascidia intestinalis</name>
    <dbReference type="NCBI Taxonomy" id="7719"/>
    <lineage>
        <taxon>Eukaryota</taxon>
        <taxon>Metazoa</taxon>
        <taxon>Chordata</taxon>
        <taxon>Tunicata</taxon>
        <taxon>Ascidiacea</taxon>
        <taxon>Phlebobranchia</taxon>
        <taxon>Cionidae</taxon>
        <taxon>Ciona</taxon>
    </lineage>
</organism>
<dbReference type="EMBL" id="EAAA01001063">
    <property type="status" value="NOT_ANNOTATED_CDS"/>
    <property type="molecule type" value="Genomic_DNA"/>
</dbReference>
<name>F6ZFI0_CIOIN</name>
<dbReference type="InterPro" id="IPR001683">
    <property type="entry name" value="PX_dom"/>
</dbReference>
<dbReference type="SUPFAM" id="SSF56112">
    <property type="entry name" value="Protein kinase-like (PK-like)"/>
    <property type="match status" value="1"/>
</dbReference>
<feature type="region of interest" description="Disordered" evidence="1">
    <location>
        <begin position="227"/>
        <end position="260"/>
    </location>
</feature>
<dbReference type="HOGENOM" id="CLU_014272_1_0_1"/>
<dbReference type="Pfam" id="PF00069">
    <property type="entry name" value="Pkinase"/>
    <property type="match status" value="1"/>
</dbReference>
<dbReference type="Proteomes" id="UP000008144">
    <property type="component" value="Chromosome 12"/>
</dbReference>
<reference evidence="5" key="1">
    <citation type="journal article" date="2002" name="Science">
        <title>The draft genome of Ciona intestinalis: insights into chordate and vertebrate origins.</title>
        <authorList>
            <person name="Dehal P."/>
            <person name="Satou Y."/>
            <person name="Campbell R.K."/>
            <person name="Chapman J."/>
            <person name="Degnan B."/>
            <person name="De Tomaso A."/>
            <person name="Davidson B."/>
            <person name="Di Gregorio A."/>
            <person name="Gelpke M."/>
            <person name="Goodstein D.M."/>
            <person name="Harafuji N."/>
            <person name="Hastings K.E."/>
            <person name="Ho I."/>
            <person name="Hotta K."/>
            <person name="Huang W."/>
            <person name="Kawashima T."/>
            <person name="Lemaire P."/>
            <person name="Martinez D."/>
            <person name="Meinertzhagen I.A."/>
            <person name="Necula S."/>
            <person name="Nonaka M."/>
            <person name="Putnam N."/>
            <person name="Rash S."/>
            <person name="Saiga H."/>
            <person name="Satake M."/>
            <person name="Terry A."/>
            <person name="Yamada L."/>
            <person name="Wang H.G."/>
            <person name="Awazu S."/>
            <person name="Azumi K."/>
            <person name="Boore J."/>
            <person name="Branno M."/>
            <person name="Chin-Bow S."/>
            <person name="DeSantis R."/>
            <person name="Doyle S."/>
            <person name="Francino P."/>
            <person name="Keys D.N."/>
            <person name="Haga S."/>
            <person name="Hayashi H."/>
            <person name="Hino K."/>
            <person name="Imai K.S."/>
            <person name="Inaba K."/>
            <person name="Kano S."/>
            <person name="Kobayashi K."/>
            <person name="Kobayashi M."/>
            <person name="Lee B.I."/>
            <person name="Makabe K.W."/>
            <person name="Manohar C."/>
            <person name="Matassi G."/>
            <person name="Medina M."/>
            <person name="Mochizuki Y."/>
            <person name="Mount S."/>
            <person name="Morishita T."/>
            <person name="Miura S."/>
            <person name="Nakayama A."/>
            <person name="Nishizaka S."/>
            <person name="Nomoto H."/>
            <person name="Ohta F."/>
            <person name="Oishi K."/>
            <person name="Rigoutsos I."/>
            <person name="Sano M."/>
            <person name="Sasaki A."/>
            <person name="Sasakura Y."/>
            <person name="Shoguchi E."/>
            <person name="Shin-i T."/>
            <person name="Spagnuolo A."/>
            <person name="Stainier D."/>
            <person name="Suzuki M.M."/>
            <person name="Tassy O."/>
            <person name="Takatori N."/>
            <person name="Tokuoka M."/>
            <person name="Yagi K."/>
            <person name="Yoshizaki F."/>
            <person name="Wada S."/>
            <person name="Zhang C."/>
            <person name="Hyatt P.D."/>
            <person name="Larimer F."/>
            <person name="Detter C."/>
            <person name="Doggett N."/>
            <person name="Glavina T."/>
            <person name="Hawkins T."/>
            <person name="Richardson P."/>
            <person name="Lucas S."/>
            <person name="Kohara Y."/>
            <person name="Levine M."/>
            <person name="Satoh N."/>
            <person name="Rokhsar D.S."/>
        </authorList>
    </citation>
    <scope>NUCLEOTIDE SEQUENCE [LARGE SCALE GENOMIC DNA]</scope>
</reference>
<feature type="domain" description="PX" evidence="3">
    <location>
        <begin position="1"/>
        <end position="119"/>
    </location>
</feature>
<dbReference type="FunCoup" id="F6ZFI0">
    <property type="interactions" value="307"/>
</dbReference>
<dbReference type="GeneTree" id="ENSGT00940000168182"/>
<dbReference type="InterPro" id="IPR051866">
    <property type="entry name" value="Intracell_Sig-Traffick_Protein"/>
</dbReference>
<evidence type="ECO:0000256" key="1">
    <source>
        <dbReference type="SAM" id="MobiDB-lite"/>
    </source>
</evidence>
<dbReference type="OMA" id="TFRSDWW"/>
<dbReference type="CDD" id="cd06881">
    <property type="entry name" value="PX_SNX15_like"/>
    <property type="match status" value="1"/>
</dbReference>
<dbReference type="InParanoid" id="F6ZFI0"/>
<dbReference type="InterPro" id="IPR000719">
    <property type="entry name" value="Prot_kinase_dom"/>
</dbReference>
<dbReference type="GO" id="GO:0035091">
    <property type="term" value="F:phosphatidylinositol binding"/>
    <property type="evidence" value="ECO:0007669"/>
    <property type="project" value="InterPro"/>
</dbReference>
<evidence type="ECO:0000313" key="5">
    <source>
        <dbReference type="Proteomes" id="UP000008144"/>
    </source>
</evidence>
<keyword evidence="5" id="KW-1185">Reference proteome</keyword>
<dbReference type="Gene3D" id="3.30.1520.10">
    <property type="entry name" value="Phox-like domain"/>
    <property type="match status" value="1"/>
</dbReference>
<feature type="domain" description="Protein kinase" evidence="2">
    <location>
        <begin position="324"/>
        <end position="649"/>
    </location>
</feature>
<dbReference type="GO" id="GO:0004672">
    <property type="term" value="F:protein kinase activity"/>
    <property type="evidence" value="ECO:0007669"/>
    <property type="project" value="InterPro"/>
</dbReference>
<protein>
    <recommendedName>
        <fullName evidence="6">Protein kinase domain-containing protein</fullName>
    </recommendedName>
</protein>
<dbReference type="GO" id="GO:0005524">
    <property type="term" value="F:ATP binding"/>
    <property type="evidence" value="ECO:0007669"/>
    <property type="project" value="InterPro"/>
</dbReference>
<dbReference type="InterPro" id="IPR036871">
    <property type="entry name" value="PX_dom_sf"/>
</dbReference>
<reference evidence="4" key="4">
    <citation type="submission" date="2025-09" db="UniProtKB">
        <authorList>
            <consortium name="Ensembl"/>
        </authorList>
    </citation>
    <scope>IDENTIFICATION</scope>
</reference>
<dbReference type="Pfam" id="PF00787">
    <property type="entry name" value="PX"/>
    <property type="match status" value="1"/>
</dbReference>
<reference evidence="4" key="2">
    <citation type="journal article" date="2008" name="Genome Biol.">
        <title>Improved genome assembly and evidence-based global gene model set for the chordate Ciona intestinalis: new insight into intron and operon populations.</title>
        <authorList>
            <person name="Satou Y."/>
            <person name="Mineta K."/>
            <person name="Ogasawara M."/>
            <person name="Sasakura Y."/>
            <person name="Shoguchi E."/>
            <person name="Ueno K."/>
            <person name="Yamada L."/>
            <person name="Matsumoto J."/>
            <person name="Wasserscheid J."/>
            <person name="Dewar K."/>
            <person name="Wiley G.B."/>
            <person name="Macmil S.L."/>
            <person name="Roe B.A."/>
            <person name="Zeller R.W."/>
            <person name="Hastings K.E."/>
            <person name="Lemaire P."/>
            <person name="Lindquist E."/>
            <person name="Endo T."/>
            <person name="Hotta K."/>
            <person name="Inaba K."/>
        </authorList>
    </citation>
    <scope>NUCLEOTIDE SEQUENCE [LARGE SCALE GENOMIC DNA]</scope>
    <source>
        <strain evidence="4">wild type</strain>
    </source>
</reference>
<dbReference type="PROSITE" id="PS50195">
    <property type="entry name" value="PX"/>
    <property type="match status" value="1"/>
</dbReference>
<dbReference type="Gene3D" id="1.10.510.10">
    <property type="entry name" value="Transferase(Phosphotransferase) domain 1"/>
    <property type="match status" value="1"/>
</dbReference>
<evidence type="ECO:0000259" key="2">
    <source>
        <dbReference type="PROSITE" id="PS50011"/>
    </source>
</evidence>
<sequence>TYQVVSAQNHNAGFTLYKILIKEYKTSGPLDHVTESIVWKRYNDFKTLHHELFVLHRELYLPGRFPFFVKPKLFGRFDQKVVDERMKCAQELLDFANQHKALYRSSSFKQFFVHAKPLENASEVRKLKEKPIAPKVLETEVKTEAEVGEVRTASSLALDAADFMIFDPFSHQNNDENIDVAAQNEWCGLVQNFNDFGPSMLPVTTSGTPANEAKPDLPTIEDSFSHIGVTSTPVKDPTPHERLHHKQTNPRSNGVRCTSDVSTEKEIILKPKITRTSSIEIARDEHQTNKSNETSKSFMDLKRFFTDSDSEKIERIPSCRHSSADLLNYKVLGLTGDVILVIDVETNMTYAMKVILKSSRKNYRVRKAVIPTNVPYMVRLHRYFSLENCICLILEYAEGGRLWDQLASYSVPYSVSLSDEESGSSDEVEIRADTSSPCLSNTSSVDEGVCNIKKDTTDVDEHGISTADASVIFSRSNSAAMRMESSVRKIYRIPESVTKQWSAEVIVAIGTLHSVGILCRNLNPNNILLSNDGRIRLSYFGKWKHVERSPGFLEKYSEYSAPEITSVIYKKTEACDWWSLGAIIYELIVGKSLLEAHPFGIGSHVTLHFPAFVSDEAKSLLQGLLQFYPTERLGYGVRGLDEIMCHPFYHGVDWNKLVEDYRKSQ</sequence>
<dbReference type="PROSITE" id="PS50011">
    <property type="entry name" value="PROTEIN_KINASE_DOM"/>
    <property type="match status" value="1"/>
</dbReference>
<dbReference type="STRING" id="7719.ENSCINP00000000583"/>